<feature type="compositionally biased region" description="Acidic residues" evidence="1">
    <location>
        <begin position="382"/>
        <end position="426"/>
    </location>
</feature>
<feature type="compositionally biased region" description="Basic and acidic residues" evidence="1">
    <location>
        <begin position="344"/>
        <end position="381"/>
    </location>
</feature>
<dbReference type="PROSITE" id="PS50833">
    <property type="entry name" value="BRIX"/>
    <property type="match status" value="1"/>
</dbReference>
<evidence type="ECO:0000256" key="1">
    <source>
        <dbReference type="SAM" id="MobiDB-lite"/>
    </source>
</evidence>
<feature type="compositionally biased region" description="Low complexity" evidence="1">
    <location>
        <begin position="259"/>
        <end position="270"/>
    </location>
</feature>
<feature type="region of interest" description="Disordered" evidence="1">
    <location>
        <begin position="334"/>
        <end position="441"/>
    </location>
</feature>
<keyword evidence="2" id="KW-0472">Membrane</keyword>
<keyword evidence="2" id="KW-0812">Transmembrane</keyword>
<feature type="compositionally biased region" description="Basic residues" evidence="1">
    <location>
        <begin position="1"/>
        <end position="10"/>
    </location>
</feature>
<evidence type="ECO:0000313" key="4">
    <source>
        <dbReference type="EMBL" id="PAV23549.1"/>
    </source>
</evidence>
<dbReference type="EMBL" id="NBII01000001">
    <property type="protein sequence ID" value="PAV23549.1"/>
    <property type="molecule type" value="Genomic_DNA"/>
</dbReference>
<dbReference type="OrthoDB" id="10261452at2759"/>
<feature type="transmembrane region" description="Helical" evidence="2">
    <location>
        <begin position="68"/>
        <end position="89"/>
    </location>
</feature>
<reference evidence="4 5" key="1">
    <citation type="journal article" date="2017" name="Mol. Ecol.">
        <title>Comparative and population genomic landscape of Phellinus noxius: A hypervariable fungus causing root rot in trees.</title>
        <authorList>
            <person name="Chung C.L."/>
            <person name="Lee T.J."/>
            <person name="Akiba M."/>
            <person name="Lee H.H."/>
            <person name="Kuo T.H."/>
            <person name="Liu D."/>
            <person name="Ke H.M."/>
            <person name="Yokoi T."/>
            <person name="Roa M.B."/>
            <person name="Lu M.J."/>
            <person name="Chang Y.Y."/>
            <person name="Ann P.J."/>
            <person name="Tsai J.N."/>
            <person name="Chen C.Y."/>
            <person name="Tzean S.S."/>
            <person name="Ota Y."/>
            <person name="Hattori T."/>
            <person name="Sahashi N."/>
            <person name="Liou R.F."/>
            <person name="Kikuchi T."/>
            <person name="Tsai I.J."/>
        </authorList>
    </citation>
    <scope>NUCLEOTIDE SEQUENCE [LARGE SCALE GENOMIC DNA]</scope>
    <source>
        <strain evidence="4 5">FFPRI411160</strain>
    </source>
</reference>
<dbReference type="GO" id="GO:0019843">
    <property type="term" value="F:rRNA binding"/>
    <property type="evidence" value="ECO:0007669"/>
    <property type="project" value="InterPro"/>
</dbReference>
<evidence type="ECO:0000313" key="5">
    <source>
        <dbReference type="Proteomes" id="UP000217199"/>
    </source>
</evidence>
<dbReference type="FunCoup" id="A0A286UVC9">
    <property type="interactions" value="363"/>
</dbReference>
<dbReference type="AlphaFoldDB" id="A0A286UVC9"/>
<evidence type="ECO:0000256" key="2">
    <source>
        <dbReference type="SAM" id="Phobius"/>
    </source>
</evidence>
<dbReference type="GO" id="GO:0000027">
    <property type="term" value="P:ribosomal large subunit assembly"/>
    <property type="evidence" value="ECO:0007669"/>
    <property type="project" value="TreeGrafter"/>
</dbReference>
<accession>A0A286UVC9</accession>
<keyword evidence="2" id="KW-1133">Transmembrane helix</keyword>
<feature type="region of interest" description="Disordered" evidence="1">
    <location>
        <begin position="246"/>
        <end position="287"/>
    </location>
</feature>
<sequence>MARRRKHRTHVQAPATTAEGDGNPRSFIIKHGQVGSSLAQLVRDLRKVMEPNTATRLKERSRNKLKDYLTLAPALHVTHLLALTLTPVAPSLRIVRLSAGPTLTFRIERYSLARDILSSKKHARSMGLEYLTPPLLVLASFPQPSSTTAPHLTLLMKSFQSMFPPLSPQTLTLSAARRVVLVQYNPERDTVDIRHYLITVKPYGVSRRMRKVLEGSKTSSKSSKSSLKTGLLDLGREKDVADFLLRKRGEPGPDDDGGYESAASSASSAAGDDDAEGGVELADDYVGRNNKRGQRRAVRLDEIGPRMELTLVKITEGVPGKEGAVMYHRFVKKSKAETAAQKKQHAEKEKLRQQRREEQERNVARKKASEEKGKQNKKVGEDGESEVDGEEEEEEDFDEGEWDDEEEISEGEESEEEPQSESEDEQTIERPKKRGKHKNGR</sequence>
<dbReference type="SMART" id="SM00879">
    <property type="entry name" value="Brix"/>
    <property type="match status" value="1"/>
</dbReference>
<proteinExistence type="predicted"/>
<organism evidence="4 5">
    <name type="scientific">Pyrrhoderma noxium</name>
    <dbReference type="NCBI Taxonomy" id="2282107"/>
    <lineage>
        <taxon>Eukaryota</taxon>
        <taxon>Fungi</taxon>
        <taxon>Dikarya</taxon>
        <taxon>Basidiomycota</taxon>
        <taxon>Agaricomycotina</taxon>
        <taxon>Agaricomycetes</taxon>
        <taxon>Hymenochaetales</taxon>
        <taxon>Hymenochaetaceae</taxon>
        <taxon>Pyrrhoderma</taxon>
    </lineage>
</organism>
<dbReference type="STRING" id="2282107.A0A286UVC9"/>
<feature type="compositionally biased region" description="Basic residues" evidence="1">
    <location>
        <begin position="431"/>
        <end position="441"/>
    </location>
</feature>
<feature type="compositionally biased region" description="Acidic residues" evidence="1">
    <location>
        <begin position="271"/>
        <end position="283"/>
    </location>
</feature>
<comment type="caution">
    <text evidence="4">The sequence shown here is derived from an EMBL/GenBank/DDBJ whole genome shotgun (WGS) entry which is preliminary data.</text>
</comment>
<feature type="region of interest" description="Disordered" evidence="1">
    <location>
        <begin position="1"/>
        <end position="26"/>
    </location>
</feature>
<dbReference type="PANTHER" id="PTHR12661:SF5">
    <property type="entry name" value="SUPPRESSOR OF SWI4 1 HOMOLOG"/>
    <property type="match status" value="1"/>
</dbReference>
<dbReference type="InterPro" id="IPR045112">
    <property type="entry name" value="PPAN-like"/>
</dbReference>
<dbReference type="InterPro" id="IPR007109">
    <property type="entry name" value="Brix"/>
</dbReference>
<dbReference type="InParanoid" id="A0A286UVC9"/>
<dbReference type="Pfam" id="PF04427">
    <property type="entry name" value="Brix"/>
    <property type="match status" value="1"/>
</dbReference>
<name>A0A286UVC9_9AGAM</name>
<dbReference type="PANTHER" id="PTHR12661">
    <property type="entry name" value="PETER PAN-RELATED"/>
    <property type="match status" value="1"/>
</dbReference>
<gene>
    <name evidence="4" type="ORF">PNOK_0061700</name>
</gene>
<keyword evidence="5" id="KW-1185">Reference proteome</keyword>
<evidence type="ECO:0000259" key="3">
    <source>
        <dbReference type="PROSITE" id="PS50833"/>
    </source>
</evidence>
<dbReference type="Proteomes" id="UP000217199">
    <property type="component" value="Unassembled WGS sequence"/>
</dbReference>
<dbReference type="GO" id="GO:0030687">
    <property type="term" value="C:preribosome, large subunit precursor"/>
    <property type="evidence" value="ECO:0007669"/>
    <property type="project" value="TreeGrafter"/>
</dbReference>
<protein>
    <submittedName>
        <fullName evidence="4">rRNA binding protein</fullName>
    </submittedName>
</protein>
<feature type="domain" description="Brix" evidence="3">
    <location>
        <begin position="24"/>
        <end position="320"/>
    </location>
</feature>
<dbReference type="GO" id="GO:0006364">
    <property type="term" value="P:rRNA processing"/>
    <property type="evidence" value="ECO:0007669"/>
    <property type="project" value="InterPro"/>
</dbReference>